<evidence type="ECO:0000256" key="1">
    <source>
        <dbReference type="SAM" id="MobiDB-lite"/>
    </source>
</evidence>
<feature type="compositionally biased region" description="Low complexity" evidence="1">
    <location>
        <begin position="1"/>
        <end position="15"/>
    </location>
</feature>
<dbReference type="Gramene" id="ONK62770">
    <property type="protein sequence ID" value="ONK62770"/>
    <property type="gene ID" value="A4U43_C07F7960"/>
</dbReference>
<dbReference type="InterPro" id="IPR040267">
    <property type="entry name" value="EID1-like"/>
</dbReference>
<evidence type="ECO:0000313" key="2">
    <source>
        <dbReference type="EMBL" id="ONK62770.1"/>
    </source>
</evidence>
<feature type="compositionally biased region" description="Low complexity" evidence="1">
    <location>
        <begin position="43"/>
        <end position="58"/>
    </location>
</feature>
<organism evidence="2 3">
    <name type="scientific">Asparagus officinalis</name>
    <name type="common">Garden asparagus</name>
    <dbReference type="NCBI Taxonomy" id="4686"/>
    <lineage>
        <taxon>Eukaryota</taxon>
        <taxon>Viridiplantae</taxon>
        <taxon>Streptophyta</taxon>
        <taxon>Embryophyta</taxon>
        <taxon>Tracheophyta</taxon>
        <taxon>Spermatophyta</taxon>
        <taxon>Magnoliopsida</taxon>
        <taxon>Liliopsida</taxon>
        <taxon>Asparagales</taxon>
        <taxon>Asparagaceae</taxon>
        <taxon>Asparagoideae</taxon>
        <taxon>Asparagus</taxon>
    </lineage>
</organism>
<dbReference type="PANTHER" id="PTHR31348">
    <property type="entry name" value="EID1-LIKE F-BOX PROTEIN 2-RELATED"/>
    <property type="match status" value="1"/>
</dbReference>
<name>A0A5P1EFC5_ASPOF</name>
<reference evidence="3" key="1">
    <citation type="journal article" date="2017" name="Nat. Commun.">
        <title>The asparagus genome sheds light on the origin and evolution of a young Y chromosome.</title>
        <authorList>
            <person name="Harkess A."/>
            <person name="Zhou J."/>
            <person name="Xu C."/>
            <person name="Bowers J.E."/>
            <person name="Van der Hulst R."/>
            <person name="Ayyampalayam S."/>
            <person name="Mercati F."/>
            <person name="Riccardi P."/>
            <person name="McKain M.R."/>
            <person name="Kakrana A."/>
            <person name="Tang H."/>
            <person name="Ray J."/>
            <person name="Groenendijk J."/>
            <person name="Arikit S."/>
            <person name="Mathioni S.M."/>
            <person name="Nakano M."/>
            <person name="Shan H."/>
            <person name="Telgmann-Rauber A."/>
            <person name="Kanno A."/>
            <person name="Yue Z."/>
            <person name="Chen H."/>
            <person name="Li W."/>
            <person name="Chen Y."/>
            <person name="Xu X."/>
            <person name="Zhang Y."/>
            <person name="Luo S."/>
            <person name="Chen H."/>
            <person name="Gao J."/>
            <person name="Mao Z."/>
            <person name="Pires J.C."/>
            <person name="Luo M."/>
            <person name="Kudrna D."/>
            <person name="Wing R.A."/>
            <person name="Meyers B.C."/>
            <person name="Yi K."/>
            <person name="Kong H."/>
            <person name="Lavrijsen P."/>
            <person name="Sunseri F."/>
            <person name="Falavigna A."/>
            <person name="Ye Y."/>
            <person name="Leebens-Mack J.H."/>
            <person name="Chen G."/>
        </authorList>
    </citation>
    <scope>NUCLEOTIDE SEQUENCE [LARGE SCALE GENOMIC DNA]</scope>
    <source>
        <strain evidence="3">cv. DH0086</strain>
    </source>
</reference>
<dbReference type="EMBL" id="CM007387">
    <property type="protein sequence ID" value="ONK62770.1"/>
    <property type="molecule type" value="Genomic_DNA"/>
</dbReference>
<dbReference type="AlphaFoldDB" id="A0A5P1EFC5"/>
<proteinExistence type="predicted"/>
<gene>
    <name evidence="2" type="ORF">A4U43_C07F7960</name>
</gene>
<feature type="region of interest" description="Disordered" evidence="1">
    <location>
        <begin position="1"/>
        <end position="58"/>
    </location>
</feature>
<protein>
    <submittedName>
        <fullName evidence="2">Uncharacterized protein</fullName>
    </submittedName>
</protein>
<evidence type="ECO:0000313" key="3">
    <source>
        <dbReference type="Proteomes" id="UP000243459"/>
    </source>
</evidence>
<accession>A0A5P1EFC5</accession>
<keyword evidence="3" id="KW-1185">Reference proteome</keyword>
<sequence>MDPSLSHLPSTSPHEPTNDDNNTKPTHTPASINEQRPPSSVFRSLNSTPPSSPSRLPSAAASLRLPVAKPVSLAASLWRFSRRASRCVSTLSCRPVPPPPSRRARLGTSHSQSSFFFCSGSSSSSVPGHFVQVSRFSKTSGKSFLHKRCHGDLLYVSDPCEHCVAGGDEEEDLGMYRGVFRGFMRSRTRACLISKQARLENRVRCPYCGARVWSMRGARMVPKSASRRLGCPEEGLEYFVCVNGHLHGICCVNAEL</sequence>
<dbReference type="Proteomes" id="UP000243459">
    <property type="component" value="Chromosome 7"/>
</dbReference>
<feature type="compositionally biased region" description="Polar residues" evidence="1">
    <location>
        <begin position="19"/>
        <end position="42"/>
    </location>
</feature>
<dbReference type="PANTHER" id="PTHR31348:SF3">
    <property type="entry name" value="EID1-LIKE F-BOX PROTEIN 3"/>
    <property type="match status" value="1"/>
</dbReference>